<organism evidence="2">
    <name type="scientific">Ceratitis capitata</name>
    <name type="common">Mediterranean fruit fly</name>
    <name type="synonym">Tephritis capitata</name>
    <dbReference type="NCBI Taxonomy" id="7213"/>
    <lineage>
        <taxon>Eukaryota</taxon>
        <taxon>Metazoa</taxon>
        <taxon>Ecdysozoa</taxon>
        <taxon>Arthropoda</taxon>
        <taxon>Hexapoda</taxon>
        <taxon>Insecta</taxon>
        <taxon>Pterygota</taxon>
        <taxon>Neoptera</taxon>
        <taxon>Endopterygota</taxon>
        <taxon>Diptera</taxon>
        <taxon>Brachycera</taxon>
        <taxon>Muscomorpha</taxon>
        <taxon>Tephritoidea</taxon>
        <taxon>Tephritidae</taxon>
        <taxon>Ceratitis</taxon>
        <taxon>Ceratitis</taxon>
    </lineage>
</organism>
<dbReference type="EMBL" id="GAMC01016802">
    <property type="protein sequence ID" value="JAB89753.1"/>
    <property type="molecule type" value="mRNA"/>
</dbReference>
<name>W8ALV4_CERCA</name>
<reference evidence="2" key="2">
    <citation type="journal article" date="2014" name="BMC Genomics">
        <title>A genomic perspective to assessing quality of mass-reared SIT flies used in Mediterranean fruit fly (Ceratitis capitata) eradication in California.</title>
        <authorList>
            <person name="Calla B."/>
            <person name="Hall B."/>
            <person name="Hou S."/>
            <person name="Geib S.M."/>
        </authorList>
    </citation>
    <scope>NUCLEOTIDE SEQUENCE</scope>
</reference>
<evidence type="ECO:0000313" key="2">
    <source>
        <dbReference type="EMBL" id="JAB89755.1"/>
    </source>
</evidence>
<sequence length="109" mass="12745">MEYLPLFSGALNKTDSSRAAQPDPLMQNRGLCWRNRNRVQRALSVVEMEFYRNAHSAIYLPRNLSSVDMFKQEPTTKVLPAFMLPNTNSTRKKKAKTTVKRRRREKLFV</sequence>
<reference evidence="2" key="1">
    <citation type="submission" date="2013-07" db="EMBL/GenBank/DDBJ databases">
        <authorList>
            <person name="Geib S."/>
        </authorList>
    </citation>
    <scope>NUCLEOTIDE SEQUENCE</scope>
</reference>
<dbReference type="EMBL" id="GAMC01016800">
    <property type="protein sequence ID" value="JAB89755.1"/>
    <property type="molecule type" value="mRNA"/>
</dbReference>
<accession>W8ALV4</accession>
<dbReference type="AlphaFoldDB" id="W8ALV4"/>
<protein>
    <submittedName>
        <fullName evidence="2">Uncharacterized protein</fullName>
    </submittedName>
</protein>
<proteinExistence type="evidence at transcript level"/>
<evidence type="ECO:0000256" key="1">
    <source>
        <dbReference type="SAM" id="MobiDB-lite"/>
    </source>
</evidence>
<feature type="region of interest" description="Disordered" evidence="1">
    <location>
        <begin position="90"/>
        <end position="109"/>
    </location>
</feature>